<keyword evidence="2" id="KW-1003">Cell membrane</keyword>
<comment type="subcellular location">
    <subcellularLocation>
        <location evidence="1">Cell membrane</location>
        <topology evidence="1">Multi-pass membrane protein</topology>
    </subcellularLocation>
</comment>
<dbReference type="PANTHER" id="PTHR30572">
    <property type="entry name" value="MEMBRANE COMPONENT OF TRANSPORTER-RELATED"/>
    <property type="match status" value="1"/>
</dbReference>
<feature type="transmembrane region" description="Helical" evidence="6">
    <location>
        <begin position="362"/>
        <end position="385"/>
    </location>
</feature>
<name>A0AA46Q8R1_9XANT</name>
<dbReference type="InterPro" id="IPR025857">
    <property type="entry name" value="MacB_PCD"/>
</dbReference>
<dbReference type="AlphaFoldDB" id="A0AA46Q8R1"/>
<evidence type="ECO:0000259" key="8">
    <source>
        <dbReference type="Pfam" id="PF12704"/>
    </source>
</evidence>
<dbReference type="Pfam" id="PF02687">
    <property type="entry name" value="FtsX"/>
    <property type="match status" value="1"/>
</dbReference>
<evidence type="ECO:0000313" key="9">
    <source>
        <dbReference type="EMBL" id="UYK87201.1"/>
    </source>
</evidence>
<dbReference type="RefSeq" id="WP_267092374.1">
    <property type="nucleotide sequence ID" value="NZ_CP099534.1"/>
</dbReference>
<feature type="domain" description="ABC3 transporter permease C-terminal" evidence="7">
    <location>
        <begin position="276"/>
        <end position="392"/>
    </location>
</feature>
<evidence type="ECO:0000256" key="2">
    <source>
        <dbReference type="ARBA" id="ARBA00022475"/>
    </source>
</evidence>
<keyword evidence="3 6" id="KW-0812">Transmembrane</keyword>
<reference evidence="9" key="1">
    <citation type="submission" date="2022-06" db="EMBL/GenBank/DDBJ databases">
        <title>Dynamics of rice microbiomes reveals core vertical transmitted seed endophytes.</title>
        <authorList>
            <person name="Liao K."/>
            <person name="Zhang X."/>
        </authorList>
    </citation>
    <scope>NUCLEOTIDE SEQUENCE</scope>
    <source>
        <strain evidence="9">JR3-14</strain>
    </source>
</reference>
<feature type="transmembrane region" description="Helical" evidence="6">
    <location>
        <begin position="276"/>
        <end position="297"/>
    </location>
</feature>
<dbReference type="Proteomes" id="UP001164392">
    <property type="component" value="Chromosome"/>
</dbReference>
<dbReference type="Pfam" id="PF12704">
    <property type="entry name" value="MacB_PCD"/>
    <property type="match status" value="1"/>
</dbReference>
<keyword evidence="4 6" id="KW-1133">Transmembrane helix</keyword>
<gene>
    <name evidence="9" type="ORF">NG824_11835</name>
</gene>
<evidence type="ECO:0000313" key="10">
    <source>
        <dbReference type="Proteomes" id="UP001164392"/>
    </source>
</evidence>
<dbReference type="GO" id="GO:0005886">
    <property type="term" value="C:plasma membrane"/>
    <property type="evidence" value="ECO:0007669"/>
    <property type="project" value="UniProtKB-SubCell"/>
</dbReference>
<feature type="domain" description="MacB-like periplasmic core" evidence="8">
    <location>
        <begin position="17"/>
        <end position="232"/>
    </location>
</feature>
<accession>A0AA46Q8R1</accession>
<evidence type="ECO:0000256" key="5">
    <source>
        <dbReference type="ARBA" id="ARBA00023136"/>
    </source>
</evidence>
<evidence type="ECO:0000256" key="4">
    <source>
        <dbReference type="ARBA" id="ARBA00022989"/>
    </source>
</evidence>
<dbReference type="PANTHER" id="PTHR30572:SF18">
    <property type="entry name" value="ABC-TYPE MACROLIDE FAMILY EXPORT SYSTEM PERMEASE COMPONENT 2"/>
    <property type="match status" value="1"/>
</dbReference>
<dbReference type="GO" id="GO:0022857">
    <property type="term" value="F:transmembrane transporter activity"/>
    <property type="evidence" value="ECO:0007669"/>
    <property type="project" value="TreeGrafter"/>
</dbReference>
<organism evidence="9 10">
    <name type="scientific">Xanthomonas sacchari</name>
    <dbReference type="NCBI Taxonomy" id="56458"/>
    <lineage>
        <taxon>Bacteria</taxon>
        <taxon>Pseudomonadati</taxon>
        <taxon>Pseudomonadota</taxon>
        <taxon>Gammaproteobacteria</taxon>
        <taxon>Lysobacterales</taxon>
        <taxon>Lysobacteraceae</taxon>
        <taxon>Xanthomonas</taxon>
    </lineage>
</organism>
<dbReference type="InterPro" id="IPR003838">
    <property type="entry name" value="ABC3_permease_C"/>
</dbReference>
<proteinExistence type="predicted"/>
<evidence type="ECO:0000256" key="3">
    <source>
        <dbReference type="ARBA" id="ARBA00022692"/>
    </source>
</evidence>
<evidence type="ECO:0000256" key="1">
    <source>
        <dbReference type="ARBA" id="ARBA00004651"/>
    </source>
</evidence>
<dbReference type="InterPro" id="IPR050250">
    <property type="entry name" value="Macrolide_Exporter_MacB"/>
</dbReference>
<feature type="transmembrane region" description="Helical" evidence="6">
    <location>
        <begin position="328"/>
        <end position="350"/>
    </location>
</feature>
<keyword evidence="5 6" id="KW-0472">Membrane</keyword>
<evidence type="ECO:0000256" key="6">
    <source>
        <dbReference type="SAM" id="Phobius"/>
    </source>
</evidence>
<dbReference type="EMBL" id="CP099534">
    <property type="protein sequence ID" value="UYK87201.1"/>
    <property type="molecule type" value="Genomic_DNA"/>
</dbReference>
<sequence>MEAVMRGLKADPVPGRSHQIFHVQLDPRPARGYRGGDAYHQGVEPPPGLTWQDAQALSDTSPDVKAAALAQGRVPVRSDMSSVKRYATARYLNAAAFALFDMPIWAGRPWTKQEEARRDRVVVISRRLAEEMYSGNVALGKLIQIAGKNFEIVGILNEWNIYPRFYDLASSGFNVEDIFVPLPLAIESSMPVTGSIDCFGPQQNDLRFSPCTWLQYWVELPDNASVSRYKDVLHALYQSRRELGLYDRPENWQLRTLQQWIEQNIKIPLVFKIQTIASYFFLLACLINCSGLLFVMFHHRKKEVGIKRALGATRSVIVAEFISESSALGIFGATLGVLFGVVGVFVMRCINPPYANYFNLNLGSLCIAAILAIAMSILSSLWPAINASKVDPASAMRG</sequence>
<protein>
    <submittedName>
        <fullName evidence="9">ABC transporter permease</fullName>
    </submittedName>
</protein>
<evidence type="ECO:0000259" key="7">
    <source>
        <dbReference type="Pfam" id="PF02687"/>
    </source>
</evidence>